<dbReference type="PANTHER" id="PTHR21600">
    <property type="entry name" value="MITOCHONDRIAL RNA PSEUDOURIDINE SYNTHASE"/>
    <property type="match status" value="1"/>
</dbReference>
<reference evidence="3 4" key="1">
    <citation type="submission" date="2022-11" db="EMBL/GenBank/DDBJ databases">
        <title>Minimal conservation of predation-associated metabolite biosynthetic gene clusters underscores biosynthetic potential of Myxococcota including descriptions for ten novel species: Archangium lansinium sp. nov., Myxococcus landrumus sp. nov., Nannocystis bai.</title>
        <authorList>
            <person name="Ahearne A."/>
            <person name="Stevens C."/>
            <person name="Dowd S."/>
        </authorList>
    </citation>
    <scope>NUCLEOTIDE SEQUENCE [LARGE SCALE GENOMIC DNA]</scope>
    <source>
        <strain evidence="3 4">NCELM</strain>
    </source>
</reference>
<dbReference type="Pfam" id="PF00849">
    <property type="entry name" value="PseudoU_synth_2"/>
    <property type="match status" value="1"/>
</dbReference>
<organism evidence="3 4">
    <name type="scientific">Nannocystis radixulma</name>
    <dbReference type="NCBI Taxonomy" id="2995305"/>
    <lineage>
        <taxon>Bacteria</taxon>
        <taxon>Pseudomonadati</taxon>
        <taxon>Myxococcota</taxon>
        <taxon>Polyangia</taxon>
        <taxon>Nannocystales</taxon>
        <taxon>Nannocystaceae</taxon>
        <taxon>Nannocystis</taxon>
    </lineage>
</organism>
<evidence type="ECO:0000313" key="3">
    <source>
        <dbReference type="EMBL" id="MDC0675013.1"/>
    </source>
</evidence>
<dbReference type="InterPro" id="IPR050188">
    <property type="entry name" value="RluA_PseudoU_synthase"/>
</dbReference>
<evidence type="ECO:0000256" key="1">
    <source>
        <dbReference type="ARBA" id="ARBA00023235"/>
    </source>
</evidence>
<evidence type="ECO:0000313" key="4">
    <source>
        <dbReference type="Proteomes" id="UP001217838"/>
    </source>
</evidence>
<name>A0ABT5BLH4_9BACT</name>
<accession>A0ABT5BLH4</accession>
<comment type="caution">
    <text evidence="3">The sequence shown here is derived from an EMBL/GenBank/DDBJ whole genome shotgun (WGS) entry which is preliminary data.</text>
</comment>
<keyword evidence="1" id="KW-0413">Isomerase</keyword>
<dbReference type="SUPFAM" id="SSF55120">
    <property type="entry name" value="Pseudouridine synthase"/>
    <property type="match status" value="1"/>
</dbReference>
<evidence type="ECO:0000259" key="2">
    <source>
        <dbReference type="Pfam" id="PF00849"/>
    </source>
</evidence>
<dbReference type="Proteomes" id="UP001217838">
    <property type="component" value="Unassembled WGS sequence"/>
</dbReference>
<keyword evidence="4" id="KW-1185">Reference proteome</keyword>
<proteinExistence type="predicted"/>
<dbReference type="Gene3D" id="3.30.2350.10">
    <property type="entry name" value="Pseudouridine synthase"/>
    <property type="match status" value="1"/>
</dbReference>
<dbReference type="RefSeq" id="WP_272009690.1">
    <property type="nucleotide sequence ID" value="NZ_JAQNDN010000027.1"/>
</dbReference>
<protein>
    <submittedName>
        <fullName evidence="3">Pseudouridine synthase</fullName>
    </submittedName>
</protein>
<dbReference type="PANTHER" id="PTHR21600:SF56">
    <property type="entry name" value="TRNA PSEUDOURIDINE SYNTHASE C"/>
    <property type="match status" value="1"/>
</dbReference>
<sequence>MSSETGLSGQDPFVLHRDDDLLIVAKPAGLVVHRGWADDEVALLDLAREAAGAYVYPVHRLDRGASGVVVFALGSAAARAVQESWSSGQVEKRYLALVRGNPPATATIDHPIPRAEDGPRVPAVTEVTTLARAGRYALVEARPLTGRLHQIRRHLKHVSCPLIGDVRYGKGEHNRLFRERHDLHRLALHAWSLTLPHPRTREPVRVVASLPPDLAGALAGLGITVELPTMFGQGASARVHGDAGDTSGGHGHAG</sequence>
<dbReference type="EMBL" id="JAQNDN010000027">
    <property type="protein sequence ID" value="MDC0675013.1"/>
    <property type="molecule type" value="Genomic_DNA"/>
</dbReference>
<feature type="domain" description="Pseudouridine synthase RsuA/RluA-like" evidence="2">
    <location>
        <begin position="20"/>
        <end position="157"/>
    </location>
</feature>
<dbReference type="InterPro" id="IPR020103">
    <property type="entry name" value="PsdUridine_synth_cat_dom_sf"/>
</dbReference>
<dbReference type="InterPro" id="IPR006145">
    <property type="entry name" value="PsdUridine_synth_RsuA/RluA"/>
</dbReference>
<gene>
    <name evidence="3" type="ORF">POL58_45140</name>
</gene>